<protein>
    <submittedName>
        <fullName evidence="1">Unnamed product</fullName>
    </submittedName>
</protein>
<name>Q01DF2_OSTTA</name>
<dbReference type="RefSeq" id="XP_003075377.1">
    <property type="nucleotide sequence ID" value="XM_003075329.1"/>
</dbReference>
<dbReference type="OMA" id="YREWFYT"/>
<sequence>MVIKVINVSLKSHKKQAVWVVVLFFTALVYASSRRGDTRDVDDVISTTNIVADARAGAVTGAEVVARSETTDEQRYAVIAPVHSLKAFEVLRVTWGLFKPCDETTGHLSHSVDLIFMTDAHLPSLDIPGGRCFDDVYQLRPLVPSCYDTYAGGPPYCFFTMMLHRDLDRKYAAVLQMEADSVPVKHDWLSAVVETVLRPTSGEVWIQAAKNTYNHDYFNGNGAYNLRNETFRQFLSEYREWFYTKVSGDTAFDSNMIRFAQATGQFDAFTRHLQGSRAIRNCDLMSLAECRSALDPKTWGGPTPAAILVHSHAFKEPSEVRRQLLVELLGNETVNLQR</sequence>
<dbReference type="GeneID" id="9836759"/>
<organism evidence="1 2">
    <name type="scientific">Ostreococcus tauri</name>
    <name type="common">Marine green alga</name>
    <dbReference type="NCBI Taxonomy" id="70448"/>
    <lineage>
        <taxon>Eukaryota</taxon>
        <taxon>Viridiplantae</taxon>
        <taxon>Chlorophyta</taxon>
        <taxon>Mamiellophyceae</taxon>
        <taxon>Mamiellales</taxon>
        <taxon>Bathycoccaceae</taxon>
        <taxon>Ostreococcus</taxon>
    </lineage>
</organism>
<reference evidence="2" key="1">
    <citation type="journal article" date="2006" name="Proc. Natl. Acad. Sci. U.S.A.">
        <title>Genome analysis of the smallest free-living eukaryote Ostreococcus tauri unveils many unique features.</title>
        <authorList>
            <person name="Derelle E."/>
            <person name="Ferraz C."/>
            <person name="Rombauts S."/>
            <person name="Rouze P."/>
            <person name="Worden A.Z."/>
            <person name="Robbens S."/>
            <person name="Partensky F."/>
            <person name="Degroeve S."/>
            <person name="Echeynie S."/>
            <person name="Cooke R."/>
            <person name="Saeys Y."/>
            <person name="Wuyts J."/>
            <person name="Jabbari K."/>
            <person name="Bowler C."/>
            <person name="Panaud O."/>
            <person name="Piegu B."/>
            <person name="Ball S.G."/>
            <person name="Ral J.-P."/>
            <person name="Bouget F.-Y."/>
            <person name="Piganeau G."/>
            <person name="De Baets B."/>
            <person name="Picard A."/>
            <person name="Delseny M."/>
            <person name="Demaille J."/>
            <person name="Van de Peer Y."/>
            <person name="Moreau H."/>
        </authorList>
    </citation>
    <scope>NUCLEOTIDE SEQUENCE [LARGE SCALE GENOMIC DNA]</scope>
    <source>
        <strain evidence="2">OTTH 0595 / CCAP 157/2 / RCC745</strain>
    </source>
</reference>
<reference evidence="1 2" key="2">
    <citation type="journal article" date="2014" name="BMC Genomics">
        <title>An improved genome of the model marine alga Ostreococcus tauri unfolds by assessing Illumina de novo assemblies.</title>
        <authorList>
            <person name="Blanc-Mathieu R."/>
            <person name="Verhelst B."/>
            <person name="Derelle E."/>
            <person name="Rombauts S."/>
            <person name="Bouget F.Y."/>
            <person name="Carre I."/>
            <person name="Chateau A."/>
            <person name="Eyre-Walker A."/>
            <person name="Grimsley N."/>
            <person name="Moreau H."/>
            <person name="Piegu B."/>
            <person name="Rivals E."/>
            <person name="Schackwitz W."/>
            <person name="Van de Peer Y."/>
            <person name="Piganeau G."/>
        </authorList>
    </citation>
    <scope>NUCLEOTIDE SEQUENCE [LARGE SCALE GENOMIC DNA]</scope>
    <source>
        <strain evidence="2">OTTH 0595 / CCAP 157/2 / RCC745</strain>
    </source>
</reference>
<dbReference type="OrthoDB" id="10432211at2759"/>
<comment type="caution">
    <text evidence="1">The sequence shown here is derived from an EMBL/GenBank/DDBJ whole genome shotgun (WGS) entry which is preliminary data.</text>
</comment>
<dbReference type="EMBL" id="CAID01000002">
    <property type="protein sequence ID" value="CAL52651.1"/>
    <property type="molecule type" value="Genomic_DNA"/>
</dbReference>
<evidence type="ECO:0000313" key="1">
    <source>
        <dbReference type="EMBL" id="CAL52651.1"/>
    </source>
</evidence>
<proteinExistence type="predicted"/>
<evidence type="ECO:0000313" key="2">
    <source>
        <dbReference type="Proteomes" id="UP000009170"/>
    </source>
</evidence>
<dbReference type="InParanoid" id="Q01DF2"/>
<dbReference type="AlphaFoldDB" id="Q01DF2"/>
<dbReference type="Proteomes" id="UP000009170">
    <property type="component" value="Unassembled WGS sequence"/>
</dbReference>
<accession>Q01DF2</accession>
<dbReference type="KEGG" id="ota:OT_ostta02g05540"/>
<keyword evidence="2" id="KW-1185">Reference proteome</keyword>
<gene>
    <name evidence="1" type="ORF">OT_ostta02g05540</name>
</gene>